<dbReference type="EMBL" id="FN647877">
    <property type="protein sequence ID" value="CBN74037.1"/>
    <property type="molecule type" value="Genomic_DNA"/>
</dbReference>
<gene>
    <name evidence="8" type="ORF">Esi_0012_0075</name>
</gene>
<dbReference type="InParanoid" id="D8LDH2"/>
<keyword evidence="2" id="KW-0812">Transmembrane</keyword>
<evidence type="ECO:0000256" key="6">
    <source>
        <dbReference type="ARBA" id="ARBA00023180"/>
    </source>
</evidence>
<dbReference type="InterPro" id="IPR002889">
    <property type="entry name" value="WSC_carb-bd"/>
</dbReference>
<dbReference type="EMBL" id="FN649735">
    <property type="protein sequence ID" value="CBN74037.1"/>
    <property type="molecule type" value="Genomic_DNA"/>
</dbReference>
<proteinExistence type="predicted"/>
<keyword evidence="5" id="KW-0472">Membrane</keyword>
<comment type="subcellular location">
    <subcellularLocation>
        <location evidence="1">Membrane</location>
        <topology evidence="1">Single-pass membrane protein</topology>
    </subcellularLocation>
</comment>
<keyword evidence="6" id="KW-0325">Glycoprotein</keyword>
<dbReference type="Pfam" id="PF14099">
    <property type="entry name" value="Polysacc_lyase"/>
    <property type="match status" value="1"/>
</dbReference>
<dbReference type="InterPro" id="IPR051836">
    <property type="entry name" value="Kremen_rcpt"/>
</dbReference>
<evidence type="ECO:0000256" key="2">
    <source>
        <dbReference type="ARBA" id="ARBA00022692"/>
    </source>
</evidence>
<dbReference type="SMART" id="SM00321">
    <property type="entry name" value="WSC"/>
    <property type="match status" value="1"/>
</dbReference>
<evidence type="ECO:0000259" key="7">
    <source>
        <dbReference type="PROSITE" id="PS51212"/>
    </source>
</evidence>
<evidence type="ECO:0000313" key="8">
    <source>
        <dbReference type="EMBL" id="CBN74037.1"/>
    </source>
</evidence>
<evidence type="ECO:0000313" key="9">
    <source>
        <dbReference type="Proteomes" id="UP000002630"/>
    </source>
</evidence>
<sequence length="569" mass="62999">MVKGDPIYSLTANKHGLHVRFSNLESIEDYHDGLDMPLDWDAATGEWVHVEIITTFGQSMEVNISGAVSGKAVWPSDLKPVAWHRDSEMVRMKLGLYHSIHNVHDQEVIYQDISIEGPNGIIRTSPHVDDPTNTCSVDSSGQCQQTDITCTALSGNTIDWECVFGYGSLVEVEARGGTLTSCSAGTKVEPCSRFIVPEDKERAEVLVQQGVGGFQFAKGETYIFKYSFKAKDGMKVSGSSSRLGQMKGVSGGFQLLGNPLFSVTANNDGINVRFNNDESDIVEGMDEFLSWEDATGEWVNVEIQTTFGKSMEVHFSGAVEGKAVWPSSYKPVAWNNDADTMMFKLGLYHIRNKVADAEVEYKNISIQGPAGTIRTSALGVKNHGSPEGVMYLGCVKDSRDDRLLDSVYRSSDLTTEMCATYCEGDDFFGMQYGSECWCGSTDEKDDEDLFRHGSTTCEYPCAGDEEQTCGGYWAISLYEYGSALATDIPEGSRYLGCYSDHRFERALSLKLTTSNDMTHEWCMDFCSEFNAKYFAVQWGREGRPQNVSVAMTNHCLRSSRTARASLRTK</sequence>
<evidence type="ECO:0000256" key="3">
    <source>
        <dbReference type="ARBA" id="ARBA00022729"/>
    </source>
</evidence>
<dbReference type="Gene3D" id="2.60.120.200">
    <property type="match status" value="1"/>
</dbReference>
<dbReference type="InterPro" id="IPR025975">
    <property type="entry name" value="Polysacc_lyase"/>
</dbReference>
<dbReference type="STRING" id="2880.D8LDH2"/>
<organism evidence="8 9">
    <name type="scientific">Ectocarpus siliculosus</name>
    <name type="common">Brown alga</name>
    <name type="synonym">Conferva siliculosa</name>
    <dbReference type="NCBI Taxonomy" id="2880"/>
    <lineage>
        <taxon>Eukaryota</taxon>
        <taxon>Sar</taxon>
        <taxon>Stramenopiles</taxon>
        <taxon>Ochrophyta</taxon>
        <taxon>PX clade</taxon>
        <taxon>Phaeophyceae</taxon>
        <taxon>Ectocarpales</taxon>
        <taxon>Ectocarpaceae</taxon>
        <taxon>Ectocarpus</taxon>
    </lineage>
</organism>
<dbReference type="Pfam" id="PF01822">
    <property type="entry name" value="WSC"/>
    <property type="match status" value="2"/>
</dbReference>
<keyword evidence="9" id="KW-1185">Reference proteome</keyword>
<dbReference type="Proteomes" id="UP000002630">
    <property type="component" value="Linkage Group LG10"/>
</dbReference>
<dbReference type="eggNOG" id="KOG4157">
    <property type="taxonomic scope" value="Eukaryota"/>
</dbReference>
<protein>
    <recommendedName>
        <fullName evidence="7">WSC domain-containing protein</fullName>
    </recommendedName>
</protein>
<dbReference type="GO" id="GO:0005886">
    <property type="term" value="C:plasma membrane"/>
    <property type="evidence" value="ECO:0007669"/>
    <property type="project" value="TreeGrafter"/>
</dbReference>
<dbReference type="PANTHER" id="PTHR24269">
    <property type="entry name" value="KREMEN PROTEIN"/>
    <property type="match status" value="1"/>
</dbReference>
<accession>D8LDH2</accession>
<dbReference type="OrthoDB" id="5985073at2759"/>
<dbReference type="PANTHER" id="PTHR24269:SF16">
    <property type="entry name" value="PROTEIN SLG1"/>
    <property type="match status" value="1"/>
</dbReference>
<dbReference type="PROSITE" id="PS51212">
    <property type="entry name" value="WSC"/>
    <property type="match status" value="1"/>
</dbReference>
<name>D8LDH2_ECTSI</name>
<keyword evidence="3" id="KW-0732">Signal</keyword>
<dbReference type="AlphaFoldDB" id="D8LDH2"/>
<evidence type="ECO:0000256" key="1">
    <source>
        <dbReference type="ARBA" id="ARBA00004167"/>
    </source>
</evidence>
<feature type="domain" description="WSC" evidence="7">
    <location>
        <begin position="388"/>
        <end position="481"/>
    </location>
</feature>
<evidence type="ECO:0000256" key="4">
    <source>
        <dbReference type="ARBA" id="ARBA00022989"/>
    </source>
</evidence>
<reference evidence="8 9" key="1">
    <citation type="journal article" date="2010" name="Nature">
        <title>The Ectocarpus genome and the independent evolution of multicellularity in brown algae.</title>
        <authorList>
            <person name="Cock J.M."/>
            <person name="Sterck L."/>
            <person name="Rouze P."/>
            <person name="Scornet D."/>
            <person name="Allen A.E."/>
            <person name="Amoutzias G."/>
            <person name="Anthouard V."/>
            <person name="Artiguenave F."/>
            <person name="Aury J.M."/>
            <person name="Badger J.H."/>
            <person name="Beszteri B."/>
            <person name="Billiau K."/>
            <person name="Bonnet E."/>
            <person name="Bothwell J.H."/>
            <person name="Bowler C."/>
            <person name="Boyen C."/>
            <person name="Brownlee C."/>
            <person name="Carrano C.J."/>
            <person name="Charrier B."/>
            <person name="Cho G.Y."/>
            <person name="Coelho S.M."/>
            <person name="Collen J."/>
            <person name="Corre E."/>
            <person name="Da Silva C."/>
            <person name="Delage L."/>
            <person name="Delaroque N."/>
            <person name="Dittami S.M."/>
            <person name="Doulbeau S."/>
            <person name="Elias M."/>
            <person name="Farnham G."/>
            <person name="Gachon C.M."/>
            <person name="Gschloessl B."/>
            <person name="Heesch S."/>
            <person name="Jabbari K."/>
            <person name="Jubin C."/>
            <person name="Kawai H."/>
            <person name="Kimura K."/>
            <person name="Kloareg B."/>
            <person name="Kupper F.C."/>
            <person name="Lang D."/>
            <person name="Le Bail A."/>
            <person name="Leblanc C."/>
            <person name="Lerouge P."/>
            <person name="Lohr M."/>
            <person name="Lopez P.J."/>
            <person name="Martens C."/>
            <person name="Maumus F."/>
            <person name="Michel G."/>
            <person name="Miranda-Saavedra D."/>
            <person name="Morales J."/>
            <person name="Moreau H."/>
            <person name="Motomura T."/>
            <person name="Nagasato C."/>
            <person name="Napoli C.A."/>
            <person name="Nelson D.R."/>
            <person name="Nyvall-Collen P."/>
            <person name="Peters A.F."/>
            <person name="Pommier C."/>
            <person name="Potin P."/>
            <person name="Poulain J."/>
            <person name="Quesneville H."/>
            <person name="Read B."/>
            <person name="Rensing S.A."/>
            <person name="Ritter A."/>
            <person name="Rousvoal S."/>
            <person name="Samanta M."/>
            <person name="Samson G."/>
            <person name="Schroeder D.C."/>
            <person name="Segurens B."/>
            <person name="Strittmatter M."/>
            <person name="Tonon T."/>
            <person name="Tregear J.W."/>
            <person name="Valentin K."/>
            <person name="von Dassow P."/>
            <person name="Yamagishi T."/>
            <person name="Van de Peer Y."/>
            <person name="Wincker P."/>
        </authorList>
    </citation>
    <scope>NUCLEOTIDE SEQUENCE [LARGE SCALE GENOMIC DNA]</scope>
    <source>
        <strain evidence="9">Ec32 / CCAP1310/4</strain>
    </source>
</reference>
<keyword evidence="4" id="KW-1133">Transmembrane helix</keyword>
<evidence type="ECO:0000256" key="5">
    <source>
        <dbReference type="ARBA" id="ARBA00023136"/>
    </source>
</evidence>